<name>A0A8I1LRL3_PAEPO</name>
<proteinExistence type="predicted"/>
<protein>
    <submittedName>
        <fullName evidence="1">Uncharacterized protein</fullName>
    </submittedName>
</protein>
<organism evidence="1 2">
    <name type="scientific">Paenibacillus polymyxa</name>
    <name type="common">Bacillus polymyxa</name>
    <dbReference type="NCBI Taxonomy" id="1406"/>
    <lineage>
        <taxon>Bacteria</taxon>
        <taxon>Bacillati</taxon>
        <taxon>Bacillota</taxon>
        <taxon>Bacilli</taxon>
        <taxon>Bacillales</taxon>
        <taxon>Paenibacillaceae</taxon>
        <taxon>Paenibacillus</taxon>
    </lineage>
</organism>
<sequence length="162" mass="19065">MNEVKDFYDNTISKIDFFSNCGDAINATLNVNVTQVRNWVDVEKKVNSTWDNVRLQIRNQLTSTLHENWREEYRQWNNITMEAKLLLKDGVLKNISTFIERNKLNNCIYESVEWDLLTAMMEYAYSTYVKPGFHTELLEIYNSGHIPCGWKGKWPQGSLLVF</sequence>
<evidence type="ECO:0000313" key="2">
    <source>
        <dbReference type="Proteomes" id="UP000650605"/>
    </source>
</evidence>
<accession>A0A8I1LRL3</accession>
<dbReference type="AlphaFoldDB" id="A0A8I1LRL3"/>
<dbReference type="EMBL" id="JAEHFQ010000007">
    <property type="protein sequence ID" value="MBM0634330.1"/>
    <property type="molecule type" value="Genomic_DNA"/>
</dbReference>
<dbReference type="Proteomes" id="UP000650605">
    <property type="component" value="Unassembled WGS sequence"/>
</dbReference>
<gene>
    <name evidence="1" type="ORF">JDW19_14565</name>
</gene>
<comment type="caution">
    <text evidence="1">The sequence shown here is derived from an EMBL/GenBank/DDBJ whole genome shotgun (WGS) entry which is preliminary data.</text>
</comment>
<dbReference type="RefSeq" id="WP_029515665.1">
    <property type="nucleotide sequence ID" value="NZ_ALJV01000072.1"/>
</dbReference>
<reference evidence="1" key="1">
    <citation type="submission" date="2020-12" db="EMBL/GenBank/DDBJ databases">
        <title>Paenibacillus polymyxa LMG 27872: a double-edged sword.</title>
        <authorList>
            <person name="Langendries S."/>
            <person name="Garcia Mendez S."/>
            <person name="Beirinckx S."/>
            <person name="Viaene T."/>
            <person name="Baeyen S."/>
            <person name="Goeminne G."/>
            <person name="Willems A."/>
            <person name="Debode J."/>
            <person name="Goormachtig S."/>
        </authorList>
    </citation>
    <scope>NUCLEOTIDE SEQUENCE</scope>
    <source>
        <strain evidence="1">LMG 27872</strain>
    </source>
</reference>
<evidence type="ECO:0000313" key="1">
    <source>
        <dbReference type="EMBL" id="MBM0634330.1"/>
    </source>
</evidence>